<evidence type="ECO:0000256" key="7">
    <source>
        <dbReference type="ARBA" id="ARBA00023136"/>
    </source>
</evidence>
<evidence type="ECO:0000256" key="1">
    <source>
        <dbReference type="ARBA" id="ARBA00004429"/>
    </source>
</evidence>
<dbReference type="InterPro" id="IPR000515">
    <property type="entry name" value="MetI-like"/>
</dbReference>
<keyword evidence="3 8" id="KW-0813">Transport</keyword>
<feature type="transmembrane region" description="Helical" evidence="8">
    <location>
        <begin position="342"/>
        <end position="364"/>
    </location>
</feature>
<evidence type="ECO:0000256" key="4">
    <source>
        <dbReference type="ARBA" id="ARBA00022475"/>
    </source>
</evidence>
<feature type="transmembrane region" description="Helical" evidence="8">
    <location>
        <begin position="167"/>
        <end position="190"/>
    </location>
</feature>
<evidence type="ECO:0000256" key="8">
    <source>
        <dbReference type="RuleBase" id="RU363032"/>
    </source>
</evidence>
<reference key="1">
    <citation type="submission" date="2017-08" db="EMBL/GenBank/DDBJ databases">
        <title>A dynamic microbial community with high functional redundancy inhabits the cold, oxic subseafloor aquifer.</title>
        <authorList>
            <person name="Tully B.J."/>
            <person name="Wheat C.G."/>
            <person name="Glazer B.T."/>
            <person name="Huber J.A."/>
        </authorList>
    </citation>
    <scope>NUCLEOTIDE SEQUENCE [LARGE SCALE GENOMIC DNA]</scope>
</reference>
<comment type="subcellular location">
    <subcellularLocation>
        <location evidence="1">Cell inner membrane</location>
        <topology evidence="1">Multi-pass membrane protein</topology>
    </subcellularLocation>
    <subcellularLocation>
        <location evidence="8">Cell membrane</location>
        <topology evidence="8">Multi-pass membrane protein</topology>
    </subcellularLocation>
</comment>
<reference evidence="10" key="2">
    <citation type="journal article" date="2018" name="ISME J.">
        <title>A dynamic microbial community with high functional redundancy inhabits the cold, oxic subseafloor aquifer.</title>
        <authorList>
            <person name="Tully B.J."/>
            <person name="Wheat C.G."/>
            <person name="Glazer B.T."/>
            <person name="Huber J.A."/>
        </authorList>
    </citation>
    <scope>NUCLEOTIDE SEQUENCE</scope>
    <source>
        <strain evidence="10">NORP83</strain>
    </source>
</reference>
<dbReference type="GO" id="GO:0043190">
    <property type="term" value="C:ATP-binding cassette (ABC) transporter complex"/>
    <property type="evidence" value="ECO:0007669"/>
    <property type="project" value="InterPro"/>
</dbReference>
<organism evidence="10">
    <name type="scientific">OCS116 cluster bacterium</name>
    <dbReference type="NCBI Taxonomy" id="2030921"/>
    <lineage>
        <taxon>Bacteria</taxon>
        <taxon>Pseudomonadati</taxon>
        <taxon>Pseudomonadota</taxon>
        <taxon>Alphaproteobacteria</taxon>
        <taxon>OCS116 cluster</taxon>
    </lineage>
</organism>
<evidence type="ECO:0000313" key="10">
    <source>
        <dbReference type="EMBL" id="PCJ00706.1"/>
    </source>
</evidence>
<sequence>MSEQTRDYVLGEHPELPAPDQRSGFVKWAMENLFSSIGNSVVTIVGLYILYLVIPPFIQWAIIDSVVLGAESRQECQAINPDGACWAFIYRRWDQFVYGFYPAPERWRVNLSFVFVAIIIAIALVEKLRAIKGAIWVALALVAACAILIVGGMFGLDRVPTNKFGGFMLTLIIGLTGIFASLPIGIVLALSRLSSLPIFSIFATIFIEFIRGVPLITLLFIASTLLSYFLPPGTNFDLLVRVLIMVTLFSAAYLAEVIRGGLAAIPRGQYEAADALGLSYWKSMRLIILPQALKISIPGIVSSFIGLFKDTTLVLIIGLLDPLGIGQAAIADVKWIALSNELYVFIALFFFVFCFSMSRYSLYLERKLHTGHKR</sequence>
<feature type="transmembrane region" description="Helical" evidence="8">
    <location>
        <begin position="32"/>
        <end position="54"/>
    </location>
</feature>
<accession>A0A2A4Z2C1</accession>
<keyword evidence="4" id="KW-1003">Cell membrane</keyword>
<evidence type="ECO:0000256" key="6">
    <source>
        <dbReference type="ARBA" id="ARBA00022989"/>
    </source>
</evidence>
<dbReference type="AlphaFoldDB" id="A0A2A4Z2C1"/>
<dbReference type="InterPro" id="IPR043429">
    <property type="entry name" value="ArtM/GltK/GlnP/TcyL/YhdX-like"/>
</dbReference>
<comment type="caution">
    <text evidence="10">The sequence shown here is derived from an EMBL/GenBank/DDBJ whole genome shotgun (WGS) entry which is preliminary data.</text>
</comment>
<keyword evidence="6 8" id="KW-1133">Transmembrane helix</keyword>
<dbReference type="CDD" id="cd06261">
    <property type="entry name" value="TM_PBP2"/>
    <property type="match status" value="1"/>
</dbReference>
<protein>
    <submittedName>
        <fullName evidence="10">Amino acid ABC transporter permease</fullName>
    </submittedName>
</protein>
<dbReference type="InterPro" id="IPR035906">
    <property type="entry name" value="MetI-like_sf"/>
</dbReference>
<keyword evidence="5 8" id="KW-0812">Transmembrane</keyword>
<evidence type="ECO:0000259" key="9">
    <source>
        <dbReference type="PROSITE" id="PS50928"/>
    </source>
</evidence>
<dbReference type="Pfam" id="PF00528">
    <property type="entry name" value="BPD_transp_1"/>
    <property type="match status" value="1"/>
</dbReference>
<feature type="transmembrane region" description="Helical" evidence="8">
    <location>
        <begin position="107"/>
        <end position="125"/>
    </location>
</feature>
<name>A0A2A4Z2C1_9PROT</name>
<dbReference type="PANTHER" id="PTHR30614">
    <property type="entry name" value="MEMBRANE COMPONENT OF AMINO ACID ABC TRANSPORTER"/>
    <property type="match status" value="1"/>
</dbReference>
<dbReference type="PROSITE" id="PS50928">
    <property type="entry name" value="ABC_TM1"/>
    <property type="match status" value="1"/>
</dbReference>
<dbReference type="GO" id="GO:0006865">
    <property type="term" value="P:amino acid transport"/>
    <property type="evidence" value="ECO:0007669"/>
    <property type="project" value="TreeGrafter"/>
</dbReference>
<evidence type="ECO:0000256" key="3">
    <source>
        <dbReference type="ARBA" id="ARBA00022448"/>
    </source>
</evidence>
<proteinExistence type="inferred from homology"/>
<feature type="transmembrane region" description="Helical" evidence="8">
    <location>
        <begin position="134"/>
        <end position="155"/>
    </location>
</feature>
<dbReference type="NCBIfam" id="TIGR01726">
    <property type="entry name" value="HEQRo_perm_3TM"/>
    <property type="match status" value="1"/>
</dbReference>
<evidence type="ECO:0000256" key="5">
    <source>
        <dbReference type="ARBA" id="ARBA00022692"/>
    </source>
</evidence>
<feature type="transmembrane region" description="Helical" evidence="8">
    <location>
        <begin position="202"/>
        <end position="230"/>
    </location>
</feature>
<dbReference type="SUPFAM" id="SSF161098">
    <property type="entry name" value="MetI-like"/>
    <property type="match status" value="1"/>
</dbReference>
<dbReference type="EMBL" id="NVUS01000010">
    <property type="protein sequence ID" value="PCJ00706.1"/>
    <property type="molecule type" value="Genomic_DNA"/>
</dbReference>
<feature type="transmembrane region" description="Helical" evidence="8">
    <location>
        <begin position="242"/>
        <end position="265"/>
    </location>
</feature>
<keyword evidence="7 8" id="KW-0472">Membrane</keyword>
<dbReference type="Gene3D" id="1.10.3720.10">
    <property type="entry name" value="MetI-like"/>
    <property type="match status" value="1"/>
</dbReference>
<dbReference type="PANTHER" id="PTHR30614:SF41">
    <property type="entry name" value="INNER MEMBRANE AMINO-ACID ABC TRANSPORTER PERMEASE PROTEIN YHDY"/>
    <property type="match status" value="1"/>
</dbReference>
<gene>
    <name evidence="10" type="ORF">COB13_08830</name>
</gene>
<feature type="domain" description="ABC transmembrane type-1" evidence="9">
    <location>
        <begin position="167"/>
        <end position="361"/>
    </location>
</feature>
<evidence type="ECO:0000256" key="2">
    <source>
        <dbReference type="ARBA" id="ARBA00010072"/>
    </source>
</evidence>
<comment type="similarity">
    <text evidence="2">Belongs to the binding-protein-dependent transport system permease family. HisMQ subfamily.</text>
</comment>
<dbReference type="GO" id="GO:0022857">
    <property type="term" value="F:transmembrane transporter activity"/>
    <property type="evidence" value="ECO:0007669"/>
    <property type="project" value="InterPro"/>
</dbReference>
<feature type="transmembrane region" description="Helical" evidence="8">
    <location>
        <begin position="286"/>
        <end position="308"/>
    </location>
</feature>
<dbReference type="InterPro" id="IPR010065">
    <property type="entry name" value="AA_ABC_transptr_permease_3TM"/>
</dbReference>